<proteinExistence type="predicted"/>
<dbReference type="Proteomes" id="UP000253857">
    <property type="component" value="Unassembled WGS sequence"/>
</dbReference>
<protein>
    <submittedName>
        <fullName evidence="2">Uncharacterized protein</fullName>
    </submittedName>
</protein>
<dbReference type="EMBL" id="PPTY01000003">
    <property type="protein sequence ID" value="RDB87934.1"/>
    <property type="molecule type" value="Genomic_DNA"/>
</dbReference>
<evidence type="ECO:0000313" key="3">
    <source>
        <dbReference type="Proteomes" id="UP000253857"/>
    </source>
</evidence>
<feature type="region of interest" description="Disordered" evidence="1">
    <location>
        <begin position="156"/>
        <end position="176"/>
    </location>
</feature>
<comment type="caution">
    <text evidence="2">The sequence shown here is derived from an EMBL/GenBank/DDBJ whole genome shotgun (WGS) entry which is preliminary data.</text>
</comment>
<evidence type="ECO:0000256" key="1">
    <source>
        <dbReference type="SAM" id="MobiDB-lite"/>
    </source>
</evidence>
<organism evidence="2 3">
    <name type="scientific">Eggerthella lenta</name>
    <name type="common">Eubacterium lentum</name>
    <dbReference type="NCBI Taxonomy" id="84112"/>
    <lineage>
        <taxon>Bacteria</taxon>
        <taxon>Bacillati</taxon>
        <taxon>Actinomycetota</taxon>
        <taxon>Coriobacteriia</taxon>
        <taxon>Eggerthellales</taxon>
        <taxon>Eggerthellaceae</taxon>
        <taxon>Eggerthella</taxon>
    </lineage>
</organism>
<reference evidence="2 3" key="1">
    <citation type="journal article" date="2018" name="Elife">
        <title>Discovery and characterization of a prevalent human gut bacterial enzyme sufficient for the inactivation of a family of plant toxins.</title>
        <authorList>
            <person name="Koppel N."/>
            <person name="Bisanz J.E."/>
            <person name="Pandelia M.E."/>
            <person name="Turnbaugh P.J."/>
            <person name="Balskus E.P."/>
        </authorList>
    </citation>
    <scope>NUCLEOTIDE SEQUENCE [LARGE SCALE GENOMIC DNA]</scope>
    <source>
        <strain evidence="2 3">FAA1-1-60AUCSF</strain>
    </source>
</reference>
<dbReference type="InterPro" id="IPR024234">
    <property type="entry name" value="DUF3801"/>
</dbReference>
<evidence type="ECO:0000313" key="2">
    <source>
        <dbReference type="EMBL" id="RDB87934.1"/>
    </source>
</evidence>
<sequence>MATDFGDESGEKLFDWMLRVGQEAGQEALAKSAKGLAEAIRSTCAGIEKSEGSGGAAAKTTEWAKLSMREFEDLPEYETLADMISSQLKKEGVEHAFANEGGKRFLVFKAKETPSVARAFRRIEESIPEACERAKGVLAKGEPLKERAARARAAAEQIAQKADKPREIEIAQARAK</sequence>
<accession>A0A369N8Y5</accession>
<gene>
    <name evidence="2" type="ORF">C1871_03885</name>
</gene>
<dbReference type="AlphaFoldDB" id="A0A369N8Y5"/>
<name>A0A369N8Y5_EGGLN</name>
<dbReference type="RefSeq" id="WP_015540575.1">
    <property type="nucleotide sequence ID" value="NZ_BQNE01000001.1"/>
</dbReference>
<dbReference type="Pfam" id="PF12687">
    <property type="entry name" value="DUF3801"/>
    <property type="match status" value="1"/>
</dbReference>